<feature type="chain" id="PRO_5046956235" evidence="2">
    <location>
        <begin position="27"/>
        <end position="311"/>
    </location>
</feature>
<organism evidence="4 5">
    <name type="scientific">Pseudovibrio brasiliensis</name>
    <dbReference type="NCBI Taxonomy" id="1898042"/>
    <lineage>
        <taxon>Bacteria</taxon>
        <taxon>Pseudomonadati</taxon>
        <taxon>Pseudomonadota</taxon>
        <taxon>Alphaproteobacteria</taxon>
        <taxon>Hyphomicrobiales</taxon>
        <taxon>Stappiaceae</taxon>
        <taxon>Pseudovibrio</taxon>
    </lineage>
</organism>
<keyword evidence="2" id="KW-0732">Signal</keyword>
<keyword evidence="5" id="KW-1185">Reference proteome</keyword>
<name>A0ABX8ANX3_9HYPH</name>
<comment type="similarity">
    <text evidence="1">Belongs to the protein-tyrosine phosphatase family.</text>
</comment>
<dbReference type="PROSITE" id="PS50056">
    <property type="entry name" value="TYR_PHOSPHATASE_2"/>
    <property type="match status" value="1"/>
</dbReference>
<evidence type="ECO:0000259" key="3">
    <source>
        <dbReference type="PROSITE" id="PS50056"/>
    </source>
</evidence>
<dbReference type="InterPro" id="IPR026893">
    <property type="entry name" value="Tyr/Ser_Pase_IphP-type"/>
</dbReference>
<evidence type="ECO:0000313" key="4">
    <source>
        <dbReference type="EMBL" id="QUS56795.1"/>
    </source>
</evidence>
<dbReference type="InterPro" id="IPR000387">
    <property type="entry name" value="Tyr_Pase_dom"/>
</dbReference>
<protein>
    <submittedName>
        <fullName evidence="4">Tyrosine-protein phosphatase</fullName>
    </submittedName>
</protein>
<dbReference type="PANTHER" id="PTHR31126">
    <property type="entry name" value="TYROSINE-PROTEIN PHOSPHATASE"/>
    <property type="match status" value="1"/>
</dbReference>
<feature type="domain" description="Tyrosine specific protein phosphatases" evidence="3">
    <location>
        <begin position="183"/>
        <end position="235"/>
    </location>
</feature>
<dbReference type="PANTHER" id="PTHR31126:SF1">
    <property type="entry name" value="TYROSINE SPECIFIC PROTEIN PHOSPHATASES DOMAIN-CONTAINING PROTEIN"/>
    <property type="match status" value="1"/>
</dbReference>
<dbReference type="PROSITE" id="PS00383">
    <property type="entry name" value="TYR_PHOSPHATASE_1"/>
    <property type="match status" value="1"/>
</dbReference>
<dbReference type="SUPFAM" id="SSF52799">
    <property type="entry name" value="(Phosphotyrosine protein) phosphatases II"/>
    <property type="match status" value="1"/>
</dbReference>
<dbReference type="EMBL" id="CP074126">
    <property type="protein sequence ID" value="QUS56795.1"/>
    <property type="molecule type" value="Genomic_DNA"/>
</dbReference>
<dbReference type="InterPro" id="IPR016130">
    <property type="entry name" value="Tyr_Pase_AS"/>
</dbReference>
<dbReference type="Gene3D" id="3.90.190.10">
    <property type="entry name" value="Protein tyrosine phosphatase superfamily"/>
    <property type="match status" value="1"/>
</dbReference>
<gene>
    <name evidence="4" type="ORF">KGB56_05060</name>
</gene>
<dbReference type="Pfam" id="PF13350">
    <property type="entry name" value="Y_phosphatase3"/>
    <property type="match status" value="1"/>
</dbReference>
<dbReference type="Proteomes" id="UP000680706">
    <property type="component" value="Chromosome"/>
</dbReference>
<sequence>MTMRKIIGLATATMIGSLMTAGLAMAETSPCETTLPIDIPSNCDAIKVVKPIENLENFRALTTPQNGPALRPQMVFRSDQLDSLTEADQEKLSALGIETIVDLRAPDELDKHPNKHISSVDFNINLPIGSDPADIAKIMPLEVASQIRPLWFSGKFDEIDQLLKDHSVDIYHTRIDRYKDFARKFTPQISRFMHVLLEEQNYPLVFHCAGGKDRTGYVAAVLMLSLGFSEEDVMRDYLTTNLYTFEELSKLVGSGPHSLRPAFGAHKEQISAALDAVKEDYGSFENYRRDALGISDEELTRIKKNLLVDPS</sequence>
<evidence type="ECO:0000256" key="2">
    <source>
        <dbReference type="SAM" id="SignalP"/>
    </source>
</evidence>
<feature type="signal peptide" evidence="2">
    <location>
        <begin position="1"/>
        <end position="26"/>
    </location>
</feature>
<accession>A0ABX8ANX3</accession>
<evidence type="ECO:0000313" key="5">
    <source>
        <dbReference type="Proteomes" id="UP000680706"/>
    </source>
</evidence>
<dbReference type="InterPro" id="IPR029021">
    <property type="entry name" value="Prot-tyrosine_phosphatase-like"/>
</dbReference>
<proteinExistence type="inferred from homology"/>
<evidence type="ECO:0000256" key="1">
    <source>
        <dbReference type="ARBA" id="ARBA00009580"/>
    </source>
</evidence>
<reference evidence="4 5" key="1">
    <citation type="journal article" date="2021" name="Angew. Chem. Int. Ed. Engl.">
        <title>A novel family of nonribosomal peptides modulate collective behavior in Pseudovibrio bacteria isolated from marine sponges.</title>
        <authorList>
            <person name="Ioca L.P."/>
            <person name="Dai Y."/>
            <person name="Kunakom S."/>
            <person name="Diaz-Espinosa J."/>
            <person name="Krunic A."/>
            <person name="Crnkovic C.M."/>
            <person name="Orjala J."/>
            <person name="Sanchez L.M."/>
            <person name="Ferreira A.G."/>
            <person name="Berlinck R.G.S."/>
            <person name="Eustaquio A.S."/>
        </authorList>
    </citation>
    <scope>NUCLEOTIDE SEQUENCE [LARGE SCALE GENOMIC DNA]</scope>
    <source>
        <strain evidence="4 5">Ab134</strain>
    </source>
</reference>